<dbReference type="AlphaFoldDB" id="A0A0S2I2B2"/>
<accession>A0A0S2I2B2</accession>
<dbReference type="OrthoDB" id="632640at2"/>
<keyword evidence="3" id="KW-1185">Reference proteome</keyword>
<dbReference type="Proteomes" id="UP000064893">
    <property type="component" value="Chromosome"/>
</dbReference>
<gene>
    <name evidence="2" type="ORF">L21SP5_02943</name>
</gene>
<feature type="domain" description="SCP" evidence="1">
    <location>
        <begin position="56"/>
        <end position="179"/>
    </location>
</feature>
<dbReference type="RefSeq" id="WP_057953924.1">
    <property type="nucleotide sequence ID" value="NZ_CP013118.1"/>
</dbReference>
<evidence type="ECO:0000313" key="2">
    <source>
        <dbReference type="EMBL" id="ALO16563.1"/>
    </source>
</evidence>
<proteinExistence type="predicted"/>
<reference evidence="2 3" key="1">
    <citation type="submission" date="2015-11" db="EMBL/GenBank/DDBJ databases">
        <title>Description and complete genome sequence of a novel strain predominating in hypersaline microbial mats and representing a new family of the Bacteriodetes phylum.</title>
        <authorList>
            <person name="Spring S."/>
            <person name="Bunk B."/>
            <person name="Sproer C."/>
            <person name="Klenk H.-P."/>
        </authorList>
    </citation>
    <scope>NUCLEOTIDE SEQUENCE [LARGE SCALE GENOMIC DNA]</scope>
    <source>
        <strain evidence="2 3">L21-Spi-D4</strain>
    </source>
</reference>
<dbReference type="EMBL" id="CP013118">
    <property type="protein sequence ID" value="ALO16563.1"/>
    <property type="molecule type" value="Genomic_DNA"/>
</dbReference>
<organism evidence="2 3">
    <name type="scientific">Salinivirga cyanobacteriivorans</name>
    <dbReference type="NCBI Taxonomy" id="1307839"/>
    <lineage>
        <taxon>Bacteria</taxon>
        <taxon>Pseudomonadati</taxon>
        <taxon>Bacteroidota</taxon>
        <taxon>Bacteroidia</taxon>
        <taxon>Bacteroidales</taxon>
        <taxon>Salinivirgaceae</taxon>
        <taxon>Salinivirga</taxon>
    </lineage>
</organism>
<dbReference type="KEGG" id="blq:L21SP5_02943"/>
<sequence>MRTIVALLSILFLGNFLTYSQTGENYMVGNKVLNATQEVDPGFFQEAFIEKLVFMRINEVRTERGFDPYEQSEILTNAAKLQADYMVEIEDRTLENKNKDLSTTSERLQYFGGSGRGLELIERELIKKRGIYYTYKKLADNIAFEWFNSGRDSEHLYSDEYTLMGIGISLGKKKRRVYISMILGNFLTDNTGAKQTKNLAIEVTQPAFFWWKRLEHYDDRACRRIDRLENLSLLQSALTINDKNKIYLDFDNARPLKRFLRERKDGLAIDIISKDQYLCGAPNKVDYSLVNRGMRLNPVYSNEFWRKNEIEGKYVREVKIPLGKLPDELANEDYELNLLLIQDNHVCKSIPASFLSDCEGEYKQPLKILADTVTINSKFDYHPVADSTQLSFRIPFEKKKYTYRTEDIEPFLKLLNEPDFLIYELNISAFSSIEGIETENTMLQKKRAQSIVNALRKRQKDSIISEIKTEPAWDQFRRDIQSTQHNVLASMSMQEAQDYIRKYNLSKKLEPILKKHRYAQIDMKVTYDISGPKEQEFVISKFNKAIDKRDLPLALSIQKYIMKKVMNGQYPMSAVYNQEIPEKSEFAGLLMNKLWLEMKGTNTSARQHKERIAELHELDRYNEYIAFNHALCRVKYEPLKDERQIEDIQNDIDRFYYKSFTKETVDNLNMRFQFKVINAADSLNEDRDDIIEDRLEQIKEIVDITEESIENSLRLAELFIQNKDYAFAIKMLDAFVESPAAPEDMVFTYLSLCSRFGDRLLSRKFARVMRKAYQINADRYCRLFDGEHFSYRVFENPYIKQFYCEECGEPQISNKNNK</sequence>
<evidence type="ECO:0000259" key="1">
    <source>
        <dbReference type="Pfam" id="PF00188"/>
    </source>
</evidence>
<dbReference type="Gene3D" id="3.40.33.10">
    <property type="entry name" value="CAP"/>
    <property type="match status" value="1"/>
</dbReference>
<dbReference type="Pfam" id="PF00188">
    <property type="entry name" value="CAP"/>
    <property type="match status" value="1"/>
</dbReference>
<protein>
    <recommendedName>
        <fullName evidence="1">SCP domain-containing protein</fullName>
    </recommendedName>
</protein>
<name>A0A0S2I2B2_9BACT</name>
<dbReference type="InterPro" id="IPR035940">
    <property type="entry name" value="CAP_sf"/>
</dbReference>
<evidence type="ECO:0000313" key="3">
    <source>
        <dbReference type="Proteomes" id="UP000064893"/>
    </source>
</evidence>
<dbReference type="InterPro" id="IPR014044">
    <property type="entry name" value="CAP_dom"/>
</dbReference>